<feature type="domain" description="HTH araC/xylS-type" evidence="10">
    <location>
        <begin position="203"/>
        <end position="303"/>
    </location>
</feature>
<dbReference type="SUPFAM" id="SSF51735">
    <property type="entry name" value="NAD(P)-binding Rossmann-fold domains"/>
    <property type="match status" value="1"/>
</dbReference>
<evidence type="ECO:0000313" key="11">
    <source>
        <dbReference type="EMBL" id="MBB3210616.1"/>
    </source>
</evidence>
<dbReference type="InterPro" id="IPR009057">
    <property type="entry name" value="Homeodomain-like_sf"/>
</dbReference>
<dbReference type="Pfam" id="PF12833">
    <property type="entry name" value="HTH_18"/>
    <property type="match status" value="1"/>
</dbReference>
<dbReference type="Gene3D" id="1.10.10.60">
    <property type="entry name" value="Homeodomain-like"/>
    <property type="match status" value="2"/>
</dbReference>
<proteinExistence type="inferred from homology"/>
<name>A0A7W5E5J8_9BACT</name>
<dbReference type="Proteomes" id="UP000536179">
    <property type="component" value="Unassembled WGS sequence"/>
</dbReference>
<evidence type="ECO:0000256" key="9">
    <source>
        <dbReference type="ARBA" id="ARBA00023163"/>
    </source>
</evidence>
<comment type="similarity">
    <text evidence="2">Belongs to the zinc-containing alcohol dehydrogenase family.</text>
</comment>
<dbReference type="CDD" id="cd08282">
    <property type="entry name" value="PFDH_like"/>
    <property type="match status" value="1"/>
</dbReference>
<keyword evidence="6" id="KW-0805">Transcription regulation</keyword>
<reference evidence="11 12" key="1">
    <citation type="submission" date="2020-08" db="EMBL/GenBank/DDBJ databases">
        <title>Genomic Encyclopedia of Type Strains, Phase III (KMG-III): the genomes of soil and plant-associated and newly described type strains.</title>
        <authorList>
            <person name="Whitman W."/>
        </authorList>
    </citation>
    <scope>NUCLEOTIDE SEQUENCE [LARGE SCALE GENOMIC DNA]</scope>
    <source>
        <strain evidence="11 12">CECT 8075</strain>
    </source>
</reference>
<evidence type="ECO:0000256" key="7">
    <source>
        <dbReference type="ARBA" id="ARBA00023027"/>
    </source>
</evidence>
<dbReference type="InterPro" id="IPR018060">
    <property type="entry name" value="HTH_AraC"/>
</dbReference>
<evidence type="ECO:0000259" key="10">
    <source>
        <dbReference type="PROSITE" id="PS01124"/>
    </source>
</evidence>
<dbReference type="PROSITE" id="PS00059">
    <property type="entry name" value="ADH_ZINC"/>
    <property type="match status" value="1"/>
</dbReference>
<dbReference type="GO" id="GO:0016491">
    <property type="term" value="F:oxidoreductase activity"/>
    <property type="evidence" value="ECO:0007669"/>
    <property type="project" value="UniProtKB-KW"/>
</dbReference>
<sequence length="718" mass="77979">MIQKTVLNTEGDQPTGFTEWCAATKQVIDRRSAADGCVRMVHTRQHEAIDCPSTPDLTLVLIVAQEIALPTHQYDFGFGKIQGRPTVGSLALLPHGISTAKTGGGPYESLNVSIDFRDLQERFEIAGIKAPDDFGILHSKLWRDDPIERLVLELWKDGNDTSPAGLLYSDSLYCALLARLMMLAEQPISELPVHATLTDDLVQLVEQHMRDHLEEKIPLEDLAEVVGYSRFHFSRLFKAATGETANHFLMRLRVEKAVMLIRDVGLDLTLAQVAAACGFSDQSHLTRQFRLQMGVTPAKTLFLLARVFVGSRCQAFNKTGEHEMSTNLSVTYSGTRELEVVDLPVPKREFRGKTLEHAVILKVIATNICGSDQHIYHGRFDVPKGTVLGHEITGEVVEIGRDVEMMEVGDIVSVPFNVCCGKCRNCTTQHPEICETVNENGPIGAYGFDLGGWQGGQAQFCLVPYADFALLKFPDRDQAMDRMLELAFLSDILPTGYHGCVSANVKPGSTVYVAGAGPVGRCAAAGARLLGAACVIIGDQNKERLAVMEKAGYETADLSSTTPLADQIDAILGVPEVDCGVDAVGYEAHGLGEHSDEERPEAALNSMFDVVRAGGSIGIPGIYVGGDPGSSHPRAKNGTLDLALGAAWTKSLTLTTGMAPVRNYSRELMQAILWNRIDLPSVMNTEVVPIEKGPDAYAQFSAGSSKKFVIDPNGMLKK</sequence>
<organism evidence="11 12">
    <name type="scientific">Aporhodopirellula rubra</name>
    <dbReference type="NCBI Taxonomy" id="980271"/>
    <lineage>
        <taxon>Bacteria</taxon>
        <taxon>Pseudomonadati</taxon>
        <taxon>Planctomycetota</taxon>
        <taxon>Planctomycetia</taxon>
        <taxon>Pirellulales</taxon>
        <taxon>Pirellulaceae</taxon>
        <taxon>Aporhodopirellula</taxon>
    </lineage>
</organism>
<dbReference type="InterPro" id="IPR002328">
    <property type="entry name" value="ADH_Zn_CS"/>
</dbReference>
<evidence type="ECO:0000256" key="2">
    <source>
        <dbReference type="ARBA" id="ARBA00008072"/>
    </source>
</evidence>
<keyword evidence="12" id="KW-1185">Reference proteome</keyword>
<dbReference type="PROSITE" id="PS00041">
    <property type="entry name" value="HTH_ARAC_FAMILY_1"/>
    <property type="match status" value="1"/>
</dbReference>
<protein>
    <submittedName>
        <fullName evidence="11">Glutathione-independent formaldehyde dehydrogenase</fullName>
    </submittedName>
</protein>
<keyword evidence="3" id="KW-0479">Metal-binding</keyword>
<dbReference type="InterPro" id="IPR013154">
    <property type="entry name" value="ADH-like_N"/>
</dbReference>
<dbReference type="PROSITE" id="PS01124">
    <property type="entry name" value="HTH_ARAC_FAMILY_2"/>
    <property type="match status" value="1"/>
</dbReference>
<dbReference type="Gene3D" id="3.90.180.10">
    <property type="entry name" value="Medium-chain alcohol dehydrogenases, catalytic domain"/>
    <property type="match status" value="1"/>
</dbReference>
<gene>
    <name evidence="11" type="ORF">FHS27_006464</name>
</gene>
<keyword evidence="7" id="KW-0520">NAD</keyword>
<keyword evidence="9" id="KW-0804">Transcription</keyword>
<evidence type="ECO:0000256" key="1">
    <source>
        <dbReference type="ARBA" id="ARBA00001947"/>
    </source>
</evidence>
<keyword evidence="4" id="KW-0862">Zinc</keyword>
<evidence type="ECO:0000256" key="6">
    <source>
        <dbReference type="ARBA" id="ARBA00023015"/>
    </source>
</evidence>
<accession>A0A7W5E5J8</accession>
<evidence type="ECO:0000256" key="5">
    <source>
        <dbReference type="ARBA" id="ARBA00023002"/>
    </source>
</evidence>
<dbReference type="PANTHER" id="PTHR42813:SF3">
    <property type="entry name" value="GLUTATHIONE-INDEPENDENT FORMALDEHYDE DEHYDROGENASE"/>
    <property type="match status" value="1"/>
</dbReference>
<evidence type="ECO:0000256" key="3">
    <source>
        <dbReference type="ARBA" id="ARBA00022723"/>
    </source>
</evidence>
<keyword evidence="8" id="KW-0238">DNA-binding</keyword>
<dbReference type="SUPFAM" id="SSF46689">
    <property type="entry name" value="Homeodomain-like"/>
    <property type="match status" value="2"/>
</dbReference>
<evidence type="ECO:0000256" key="8">
    <source>
        <dbReference type="ARBA" id="ARBA00023125"/>
    </source>
</evidence>
<evidence type="ECO:0000256" key="4">
    <source>
        <dbReference type="ARBA" id="ARBA00022833"/>
    </source>
</evidence>
<keyword evidence="5" id="KW-0560">Oxidoreductase</keyword>
<evidence type="ECO:0000313" key="12">
    <source>
        <dbReference type="Proteomes" id="UP000536179"/>
    </source>
</evidence>
<dbReference type="InterPro" id="IPR036291">
    <property type="entry name" value="NAD(P)-bd_dom_sf"/>
</dbReference>
<dbReference type="GO" id="GO:0043565">
    <property type="term" value="F:sequence-specific DNA binding"/>
    <property type="evidence" value="ECO:0007669"/>
    <property type="project" value="InterPro"/>
</dbReference>
<dbReference type="GO" id="GO:0003700">
    <property type="term" value="F:DNA-binding transcription factor activity"/>
    <property type="evidence" value="ECO:0007669"/>
    <property type="project" value="InterPro"/>
</dbReference>
<dbReference type="SMART" id="SM00342">
    <property type="entry name" value="HTH_ARAC"/>
    <property type="match status" value="1"/>
</dbReference>
<dbReference type="Gene3D" id="3.40.50.720">
    <property type="entry name" value="NAD(P)-binding Rossmann-like Domain"/>
    <property type="match status" value="1"/>
</dbReference>
<dbReference type="Pfam" id="PF08240">
    <property type="entry name" value="ADH_N"/>
    <property type="match status" value="1"/>
</dbReference>
<dbReference type="InterPro" id="IPR018062">
    <property type="entry name" value="HTH_AraC-typ_CS"/>
</dbReference>
<dbReference type="SUPFAM" id="SSF50129">
    <property type="entry name" value="GroES-like"/>
    <property type="match status" value="1"/>
</dbReference>
<dbReference type="PANTHER" id="PTHR42813">
    <property type="entry name" value="ZINC-TYPE ALCOHOL DEHYDROGENASE-LIKE"/>
    <property type="match status" value="1"/>
</dbReference>
<dbReference type="EMBL" id="JACHXU010000045">
    <property type="protein sequence ID" value="MBB3210616.1"/>
    <property type="molecule type" value="Genomic_DNA"/>
</dbReference>
<comment type="caution">
    <text evidence="11">The sequence shown here is derived from an EMBL/GenBank/DDBJ whole genome shotgun (WGS) entry which is preliminary data.</text>
</comment>
<dbReference type="AlphaFoldDB" id="A0A7W5E5J8"/>
<dbReference type="InterPro" id="IPR011032">
    <property type="entry name" value="GroES-like_sf"/>
</dbReference>
<dbReference type="GO" id="GO:0008270">
    <property type="term" value="F:zinc ion binding"/>
    <property type="evidence" value="ECO:0007669"/>
    <property type="project" value="InterPro"/>
</dbReference>
<comment type="cofactor">
    <cofactor evidence="1">
        <name>Zn(2+)</name>
        <dbReference type="ChEBI" id="CHEBI:29105"/>
    </cofactor>
</comment>